<feature type="transmembrane region" description="Helical" evidence="14">
    <location>
        <begin position="21"/>
        <end position="41"/>
    </location>
</feature>
<dbReference type="eggNOG" id="KOG3187">
    <property type="taxonomic scope" value="Eukaryota"/>
</dbReference>
<comment type="similarity">
    <text evidence="3 14">Belongs to the very long-chain fatty acids dehydratase HACD family.</text>
</comment>
<proteinExistence type="inferred from homology"/>
<evidence type="ECO:0000256" key="14">
    <source>
        <dbReference type="RuleBase" id="RU363109"/>
    </source>
</evidence>
<keyword evidence="8 14" id="KW-1133">Transmembrane helix</keyword>
<keyword evidence="10 14" id="KW-0472">Membrane</keyword>
<dbReference type="Proteomes" id="UP000001745">
    <property type="component" value="Unassembled WGS sequence"/>
</dbReference>
<comment type="pathway">
    <text evidence="2 14">Lipid metabolism; fatty acid biosynthesis.</text>
</comment>
<evidence type="ECO:0000256" key="2">
    <source>
        <dbReference type="ARBA" id="ARBA00005194"/>
    </source>
</evidence>
<dbReference type="HOGENOM" id="CLU_034302_6_0_1"/>
<comment type="subcellular location">
    <subcellularLocation>
        <location evidence="14">Endoplasmic reticulum membrane</location>
        <topology evidence="14">Multi-pass membrane protein</topology>
    </subcellularLocation>
    <subcellularLocation>
        <location evidence="1">Membrane</location>
        <topology evidence="1">Multi-pass membrane protein</topology>
    </subcellularLocation>
</comment>
<keyword evidence="5 14" id="KW-0444">Lipid biosynthesis</keyword>
<dbReference type="RefSeq" id="XP_002484956.1">
    <property type="nucleotide sequence ID" value="XM_002484911.1"/>
</dbReference>
<organism evidence="15 16">
    <name type="scientific">Talaromyces stipitatus (strain ATCC 10500 / CBS 375.48 / QM 6759 / NRRL 1006)</name>
    <name type="common">Penicillium stipitatum</name>
    <dbReference type="NCBI Taxonomy" id="441959"/>
    <lineage>
        <taxon>Eukaryota</taxon>
        <taxon>Fungi</taxon>
        <taxon>Dikarya</taxon>
        <taxon>Ascomycota</taxon>
        <taxon>Pezizomycotina</taxon>
        <taxon>Eurotiomycetes</taxon>
        <taxon>Eurotiomycetidae</taxon>
        <taxon>Eurotiales</taxon>
        <taxon>Trichocomaceae</taxon>
        <taxon>Talaromyces</taxon>
        <taxon>Talaromyces sect. Talaromyces</taxon>
    </lineage>
</organism>
<dbReference type="GO" id="GO:0005789">
    <property type="term" value="C:endoplasmic reticulum membrane"/>
    <property type="evidence" value="ECO:0007669"/>
    <property type="project" value="UniProtKB-SubCell"/>
</dbReference>
<dbReference type="InterPro" id="IPR007482">
    <property type="entry name" value="Tyr_Pase-like_PTPLA"/>
</dbReference>
<protein>
    <recommendedName>
        <fullName evidence="4 14">Very-long-chain (3R)-3-hydroxyacyl-CoA dehydratase</fullName>
        <ecNumber evidence="4 14">4.2.1.134</ecNumber>
    </recommendedName>
</protein>
<dbReference type="GO" id="GO:0042761">
    <property type="term" value="P:very long-chain fatty acid biosynthetic process"/>
    <property type="evidence" value="ECO:0007669"/>
    <property type="project" value="TreeGrafter"/>
</dbReference>
<dbReference type="EC" id="4.2.1.134" evidence="4 14"/>
<evidence type="ECO:0000313" key="16">
    <source>
        <dbReference type="Proteomes" id="UP000001745"/>
    </source>
</evidence>
<keyword evidence="14" id="KW-0256">Endoplasmic reticulum</keyword>
<gene>
    <name evidence="15" type="ORF">TSTA_044690</name>
</gene>
<comment type="function">
    <text evidence="14">Catalyzes the third of the four reactions of the long-chain fatty acids elongation cycle. This endoplasmic reticulum-bound enzymatic process, allows the addition of two carbons to the chain of long- and very long-chain fatty acids/VLCFAs per cycle. This enzyme catalyzes the dehydration of the 3-hydroxyacyl-CoA intermediate into trans-2,3-enoyl-CoA, within each cycle of fatty acid elongation. Thereby, it participates to the production of VLCFAs of different chain lengths that are involved in multiple biological processes as precursors of membrane lipids and lipid mediators.</text>
</comment>
<comment type="catalytic activity">
    <reaction evidence="13 14">
        <text>a very-long-chain (3R)-3-hydroxyacyl-CoA = a very-long-chain (2E)-enoyl-CoA + H2O</text>
        <dbReference type="Rhea" id="RHEA:45812"/>
        <dbReference type="ChEBI" id="CHEBI:15377"/>
        <dbReference type="ChEBI" id="CHEBI:83728"/>
        <dbReference type="ChEBI" id="CHEBI:85440"/>
        <dbReference type="EC" id="4.2.1.134"/>
    </reaction>
</comment>
<dbReference type="OMA" id="WSYILWQ"/>
<evidence type="ECO:0000256" key="5">
    <source>
        <dbReference type="ARBA" id="ARBA00022516"/>
    </source>
</evidence>
<evidence type="ECO:0000256" key="8">
    <source>
        <dbReference type="ARBA" id="ARBA00022989"/>
    </source>
</evidence>
<evidence type="ECO:0000256" key="1">
    <source>
        <dbReference type="ARBA" id="ARBA00004141"/>
    </source>
</evidence>
<name>B8ML88_TALSN</name>
<accession>B8ML88</accession>
<feature type="transmembrane region" description="Helical" evidence="14">
    <location>
        <begin position="61"/>
        <end position="82"/>
    </location>
</feature>
<keyword evidence="16" id="KW-1185">Reference proteome</keyword>
<evidence type="ECO:0000256" key="10">
    <source>
        <dbReference type="ARBA" id="ARBA00023136"/>
    </source>
</evidence>
<dbReference type="PhylomeDB" id="B8ML88"/>
<dbReference type="InParanoid" id="B8ML88"/>
<keyword evidence="7 14" id="KW-0276">Fatty acid metabolism</keyword>
<dbReference type="GeneID" id="8104145"/>
<sequence length="259" mass="29694">MPPKKSTAGKKPVSGLTRTYLFLYNLLNFTLWATCTVRTALRLFEKQQQNDLQNVSSIPTEIFPLLVVTQSLAALEILHSLLGIVRAPLITTAMQVASRFVVVWGIMYTFREGSELYDSVLSKYFSDIPFVQQAVSDGLMGVSGKLQYGDLAFFGCMFAWGITECIRYGFFVLQLGGLPVPGWWQWLRYNTFFVLYPIGIASECVFMYISLGHAERYVHKYYKWFLVIVMGIYVPGSYILYTHMMAQRRRVMRGKTRVD</sequence>
<keyword evidence="6 14" id="KW-0812">Transmembrane</keyword>
<dbReference type="GO" id="GO:0030497">
    <property type="term" value="P:fatty acid elongation"/>
    <property type="evidence" value="ECO:0007669"/>
    <property type="project" value="TreeGrafter"/>
</dbReference>
<evidence type="ECO:0000313" key="15">
    <source>
        <dbReference type="EMBL" id="EED15003.1"/>
    </source>
</evidence>
<reference evidence="16" key="1">
    <citation type="journal article" date="2015" name="Genome Announc.">
        <title>Genome sequence of the AIDS-associated pathogen Penicillium marneffei (ATCC18224) and its near taxonomic relative Talaromyces stipitatus (ATCC10500).</title>
        <authorList>
            <person name="Nierman W.C."/>
            <person name="Fedorova-Abrams N.D."/>
            <person name="Andrianopoulos A."/>
        </authorList>
    </citation>
    <scope>NUCLEOTIDE SEQUENCE [LARGE SCALE GENOMIC DNA]</scope>
    <source>
        <strain evidence="16">ATCC 10500 / CBS 375.48 / QM 6759 / NRRL 1006</strain>
    </source>
</reference>
<evidence type="ECO:0000256" key="12">
    <source>
        <dbReference type="ARBA" id="ARBA00023239"/>
    </source>
</evidence>
<dbReference type="Pfam" id="PF04387">
    <property type="entry name" value="PTPLA"/>
    <property type="match status" value="1"/>
</dbReference>
<evidence type="ECO:0000256" key="3">
    <source>
        <dbReference type="ARBA" id="ARBA00007811"/>
    </source>
</evidence>
<evidence type="ECO:0000256" key="9">
    <source>
        <dbReference type="ARBA" id="ARBA00023098"/>
    </source>
</evidence>
<keyword evidence="12 14" id="KW-0456">Lyase</keyword>
<dbReference type="FunCoup" id="B8ML88">
    <property type="interactions" value="532"/>
</dbReference>
<evidence type="ECO:0000256" key="7">
    <source>
        <dbReference type="ARBA" id="ARBA00022832"/>
    </source>
</evidence>
<feature type="transmembrane region" description="Helical" evidence="14">
    <location>
        <begin position="187"/>
        <end position="209"/>
    </location>
</feature>
<comment type="caution">
    <text evidence="14">Lacks conserved residue(s) required for the propagation of feature annotation.</text>
</comment>
<dbReference type="VEuPathDB" id="FungiDB:TSTA_044690"/>
<dbReference type="GO" id="GO:0102158">
    <property type="term" value="F:very-long-chain (3R)-3-hydroxyacyl-CoA dehydratase activity"/>
    <property type="evidence" value="ECO:0007669"/>
    <property type="project" value="UniProtKB-EC"/>
</dbReference>
<dbReference type="PANTHER" id="PTHR11035">
    <property type="entry name" value="VERY-LONG-CHAIN (3R)-3-HYDROXYACYL-COA DEHYDRATASE"/>
    <property type="match status" value="1"/>
</dbReference>
<dbReference type="PANTHER" id="PTHR11035:SF3">
    <property type="entry name" value="VERY-LONG-CHAIN (3R)-3-HYDROXYACYL-COA DEHYDRATASE"/>
    <property type="match status" value="1"/>
</dbReference>
<feature type="transmembrane region" description="Helical" evidence="14">
    <location>
        <begin position="221"/>
        <end position="241"/>
    </location>
</feature>
<keyword evidence="9 14" id="KW-0443">Lipid metabolism</keyword>
<dbReference type="OrthoDB" id="46988at2759"/>
<dbReference type="UniPathway" id="UPA00094"/>
<evidence type="ECO:0000256" key="13">
    <source>
        <dbReference type="ARBA" id="ARBA00036671"/>
    </source>
</evidence>
<evidence type="ECO:0000256" key="6">
    <source>
        <dbReference type="ARBA" id="ARBA00022692"/>
    </source>
</evidence>
<dbReference type="GO" id="GO:0030148">
    <property type="term" value="P:sphingolipid biosynthetic process"/>
    <property type="evidence" value="ECO:0007669"/>
    <property type="project" value="TreeGrafter"/>
</dbReference>
<dbReference type="EMBL" id="EQ962657">
    <property type="protein sequence ID" value="EED15003.1"/>
    <property type="molecule type" value="Genomic_DNA"/>
</dbReference>
<keyword evidence="11 14" id="KW-0275">Fatty acid biosynthesis</keyword>
<evidence type="ECO:0000256" key="11">
    <source>
        <dbReference type="ARBA" id="ARBA00023160"/>
    </source>
</evidence>
<dbReference type="STRING" id="441959.B8ML88"/>
<dbReference type="AlphaFoldDB" id="B8ML88"/>
<evidence type="ECO:0000256" key="4">
    <source>
        <dbReference type="ARBA" id="ARBA00013122"/>
    </source>
</evidence>